<proteinExistence type="predicted"/>
<comment type="caution">
    <text evidence="1">The sequence shown here is derived from an EMBL/GenBank/DDBJ whole genome shotgun (WGS) entry which is preliminary data.</text>
</comment>
<reference evidence="2" key="1">
    <citation type="journal article" date="2022" name="Mol. Ecol. Resour.">
        <title>The genomes of chicory, endive, great burdock and yacon provide insights into Asteraceae palaeo-polyploidization history and plant inulin production.</title>
        <authorList>
            <person name="Fan W."/>
            <person name="Wang S."/>
            <person name="Wang H."/>
            <person name="Wang A."/>
            <person name="Jiang F."/>
            <person name="Liu H."/>
            <person name="Zhao H."/>
            <person name="Xu D."/>
            <person name="Zhang Y."/>
        </authorList>
    </citation>
    <scope>NUCLEOTIDE SEQUENCE [LARGE SCALE GENOMIC DNA]</scope>
    <source>
        <strain evidence="2">cv. Punajuju</strain>
    </source>
</reference>
<dbReference type="Proteomes" id="UP001055811">
    <property type="component" value="Linkage Group LG09"/>
</dbReference>
<gene>
    <name evidence="1" type="ORF">L2E82_46197</name>
</gene>
<evidence type="ECO:0000313" key="2">
    <source>
        <dbReference type="Proteomes" id="UP001055811"/>
    </source>
</evidence>
<name>A0ACB8YS59_CICIN</name>
<dbReference type="EMBL" id="CM042017">
    <property type="protein sequence ID" value="KAI3688552.1"/>
    <property type="molecule type" value="Genomic_DNA"/>
</dbReference>
<organism evidence="1 2">
    <name type="scientific">Cichorium intybus</name>
    <name type="common">Chicory</name>
    <dbReference type="NCBI Taxonomy" id="13427"/>
    <lineage>
        <taxon>Eukaryota</taxon>
        <taxon>Viridiplantae</taxon>
        <taxon>Streptophyta</taxon>
        <taxon>Embryophyta</taxon>
        <taxon>Tracheophyta</taxon>
        <taxon>Spermatophyta</taxon>
        <taxon>Magnoliopsida</taxon>
        <taxon>eudicotyledons</taxon>
        <taxon>Gunneridae</taxon>
        <taxon>Pentapetalae</taxon>
        <taxon>asterids</taxon>
        <taxon>campanulids</taxon>
        <taxon>Asterales</taxon>
        <taxon>Asteraceae</taxon>
        <taxon>Cichorioideae</taxon>
        <taxon>Cichorieae</taxon>
        <taxon>Cichoriinae</taxon>
        <taxon>Cichorium</taxon>
    </lineage>
</organism>
<protein>
    <submittedName>
        <fullName evidence="1">Uncharacterized protein</fullName>
    </submittedName>
</protein>
<keyword evidence="2" id="KW-1185">Reference proteome</keyword>
<evidence type="ECO:0000313" key="1">
    <source>
        <dbReference type="EMBL" id="KAI3688552.1"/>
    </source>
</evidence>
<reference evidence="1 2" key="2">
    <citation type="journal article" date="2022" name="Mol. Ecol. Resour.">
        <title>The genomes of chicory, endive, great burdock and yacon provide insights into Asteraceae paleo-polyploidization history and plant inulin production.</title>
        <authorList>
            <person name="Fan W."/>
            <person name="Wang S."/>
            <person name="Wang H."/>
            <person name="Wang A."/>
            <person name="Jiang F."/>
            <person name="Liu H."/>
            <person name="Zhao H."/>
            <person name="Xu D."/>
            <person name="Zhang Y."/>
        </authorList>
    </citation>
    <scope>NUCLEOTIDE SEQUENCE [LARGE SCALE GENOMIC DNA]</scope>
    <source>
        <strain evidence="2">cv. Punajuju</strain>
        <tissue evidence="1">Leaves</tissue>
    </source>
</reference>
<sequence length="276" mass="30992">MLRRVVLPLDYRKERRQLGAEEPIRYRCRKRWSNLAGDFKKNQGMEVPGEKSRKERPGFGAFANDIGRKANCPHRAPRKFSFLLVVSLKSMLSLSASDLRGRDVLSKSDPMAVVYAKGKDGSLQELGRTEVVLNSLNPKWITKVKIVANKNSVRMLDLVNIAETAESTRKILGQLTVHAEEELVSKTKAELDPFLLISKYTETGTTVPICRTEDSPLVIECFNFNTNGKHDLLGMALQFVWMSDVDEAVKLPDGYEVVAMNEQGVLAAVDNLNKRI</sequence>
<accession>A0ACB8YS59</accession>